<reference evidence="1" key="1">
    <citation type="submission" date="2020-04" db="EMBL/GenBank/DDBJ databases">
        <authorList>
            <person name="Chiriac C."/>
            <person name="Salcher M."/>
            <person name="Ghai R."/>
            <person name="Kavagutti S V."/>
        </authorList>
    </citation>
    <scope>NUCLEOTIDE SEQUENCE</scope>
</reference>
<dbReference type="EMBL" id="LR796738">
    <property type="protein sequence ID" value="CAB4162751.1"/>
    <property type="molecule type" value="Genomic_DNA"/>
</dbReference>
<organism evidence="1">
    <name type="scientific">uncultured Caudovirales phage</name>
    <dbReference type="NCBI Taxonomy" id="2100421"/>
    <lineage>
        <taxon>Viruses</taxon>
        <taxon>Duplodnaviria</taxon>
        <taxon>Heunggongvirae</taxon>
        <taxon>Uroviricota</taxon>
        <taxon>Caudoviricetes</taxon>
        <taxon>Peduoviridae</taxon>
        <taxon>Maltschvirus</taxon>
        <taxon>Maltschvirus maltsch</taxon>
    </lineage>
</organism>
<proteinExistence type="predicted"/>
<protein>
    <submittedName>
        <fullName evidence="1">Uncharacterized protein</fullName>
    </submittedName>
</protein>
<evidence type="ECO:0000313" key="1">
    <source>
        <dbReference type="EMBL" id="CAB4162751.1"/>
    </source>
</evidence>
<sequence length="83" mass="9070">MPPARLRTPATAPTKGITPNRNAYVEIEYRCASPNCGTFIVTKVCANLTQICQMCGCLATPQRMVRAGVRAANRWAVEEFNPA</sequence>
<accession>A0A6J5P007</accession>
<gene>
    <name evidence="1" type="ORF">UFOVP783_111</name>
</gene>
<name>A0A6J5P007_9CAUD</name>